<sequence>MTENSNNEDKQFINYGLPPDIVLTTLPYLDAADIKNLSLTNKYFNRLLDYQGSNTLWRELYRKAFGYNHTNDEPFISNSGEDYKTCSEMILVNNYPEATWLSRYKYRQHNVSFHTWGCLQHARLGYTTTSHPEVTSLISGPEQRRRTGINKPTPVPWFKDAANEKSEASGRKHQRQPDADDKSIVQISAGGFSFQLLTKSGKLFSTGTTYNGSHRGPGPKNNERDFNVLQEMVTSLEESYPRRMHESIVTSGMFGIGPGTIRIIPNPHQDMYRSISDLLSKCEEYVTDNQYVRRLFARDSFNFYMDESDFTIDRKSFDKIKFVAVSSGRAHILALDDKNEVYSWDSPGVDHGVRLLFEGLPTRAGNPVLKIGCGWDFNCVYIYAVGLVVWDSRYPLKKGDMASKADYKVIPETGDINGPNRILDFACCSAKTVFYITNEGDKLWMYSHERTTHVDLPINGRFRKIEASRMSLAIFTEQSTYTLKISDGEVVDGSLVNIDIAPDKKFITLSSGDYHNIALTEDGELYSWGLESELCGCLGIGDAREAVEVRNVATYQSSTSICVAQPTKVQLPSNSVCVAIAAGGWQSGALILQK</sequence>
<gene>
    <name evidence="4" type="ORF">AW171_hschr21124</name>
</gene>
<dbReference type="SUPFAM" id="SSF81383">
    <property type="entry name" value="F-box domain"/>
    <property type="match status" value="1"/>
</dbReference>
<dbReference type="GO" id="GO:0005737">
    <property type="term" value="C:cytoplasm"/>
    <property type="evidence" value="ECO:0007669"/>
    <property type="project" value="TreeGrafter"/>
</dbReference>
<dbReference type="InterPro" id="IPR009091">
    <property type="entry name" value="RCC1/BLIP-II"/>
</dbReference>
<dbReference type="EMBL" id="CP014242">
    <property type="protein sequence ID" value="AMD19301.1"/>
    <property type="molecule type" value="Genomic_DNA"/>
</dbReference>
<dbReference type="InterPro" id="IPR036047">
    <property type="entry name" value="F-box-like_dom_sf"/>
</dbReference>
<feature type="domain" description="F-box" evidence="3">
    <location>
        <begin position="11"/>
        <end position="60"/>
    </location>
</feature>
<proteinExistence type="predicted"/>
<dbReference type="PROSITE" id="PS50012">
    <property type="entry name" value="RCC1_3"/>
    <property type="match status" value="1"/>
</dbReference>
<evidence type="ECO:0000256" key="1">
    <source>
        <dbReference type="PROSITE-ProRule" id="PRU00235"/>
    </source>
</evidence>
<feature type="compositionally biased region" description="Basic and acidic residues" evidence="2">
    <location>
        <begin position="161"/>
        <end position="181"/>
    </location>
</feature>
<keyword evidence="5" id="KW-1185">Reference proteome</keyword>
<dbReference type="Gene3D" id="2.130.10.30">
    <property type="entry name" value="Regulator of chromosome condensation 1/beta-lactamase-inhibitor protein II"/>
    <property type="match status" value="2"/>
</dbReference>
<evidence type="ECO:0000313" key="4">
    <source>
        <dbReference type="EMBL" id="AMD19301.1"/>
    </source>
</evidence>
<name>A0A109UXE5_9SACH</name>
<dbReference type="GO" id="GO:0005085">
    <property type="term" value="F:guanyl-nucleotide exchange factor activity"/>
    <property type="evidence" value="ECO:0007669"/>
    <property type="project" value="TreeGrafter"/>
</dbReference>
<dbReference type="PROSITE" id="PS50181">
    <property type="entry name" value="FBOX"/>
    <property type="match status" value="1"/>
</dbReference>
<evidence type="ECO:0000313" key="5">
    <source>
        <dbReference type="Proteomes" id="UP000243052"/>
    </source>
</evidence>
<dbReference type="STRING" id="45286.A0A109UXE5"/>
<dbReference type="Proteomes" id="UP000243052">
    <property type="component" value="Chromosome ii"/>
</dbReference>
<dbReference type="AlphaFoldDB" id="A0A109UXE5"/>
<dbReference type="Gene3D" id="1.20.1280.50">
    <property type="match status" value="1"/>
</dbReference>
<reference evidence="4 5" key="1">
    <citation type="submission" date="2016-01" db="EMBL/GenBank/DDBJ databases">
        <title>Genome sequence of the yeast Holleya sinecauda.</title>
        <authorList>
            <person name="Dietrich F.S."/>
        </authorList>
    </citation>
    <scope>NUCLEOTIDE SEQUENCE [LARGE SCALE GENOMIC DNA]</scope>
    <source>
        <strain evidence="4 5">ATCC 58844</strain>
    </source>
</reference>
<dbReference type="GeneID" id="28721578"/>
<dbReference type="InterPro" id="IPR001810">
    <property type="entry name" value="F-box_dom"/>
</dbReference>
<feature type="region of interest" description="Disordered" evidence="2">
    <location>
        <begin position="133"/>
        <end position="181"/>
    </location>
</feature>
<dbReference type="OrthoDB" id="61110at2759"/>
<organism evidence="4 5">
    <name type="scientific">Eremothecium sinecaudum</name>
    <dbReference type="NCBI Taxonomy" id="45286"/>
    <lineage>
        <taxon>Eukaryota</taxon>
        <taxon>Fungi</taxon>
        <taxon>Dikarya</taxon>
        <taxon>Ascomycota</taxon>
        <taxon>Saccharomycotina</taxon>
        <taxon>Saccharomycetes</taxon>
        <taxon>Saccharomycetales</taxon>
        <taxon>Saccharomycetaceae</taxon>
        <taxon>Eremothecium</taxon>
    </lineage>
</organism>
<evidence type="ECO:0000259" key="3">
    <source>
        <dbReference type="PROSITE" id="PS50181"/>
    </source>
</evidence>
<dbReference type="InterPro" id="IPR000408">
    <property type="entry name" value="Reg_chr_condens"/>
</dbReference>
<dbReference type="PRINTS" id="PR00633">
    <property type="entry name" value="RCCNDNSATION"/>
</dbReference>
<dbReference type="PANTHER" id="PTHR45982:SF6">
    <property type="entry name" value="SCF-ASSOCIATED FACTOR 1"/>
    <property type="match status" value="1"/>
</dbReference>
<evidence type="ECO:0000256" key="2">
    <source>
        <dbReference type="SAM" id="MobiDB-lite"/>
    </source>
</evidence>
<dbReference type="RefSeq" id="XP_017986297.1">
    <property type="nucleotide sequence ID" value="XM_018130808.1"/>
</dbReference>
<dbReference type="Pfam" id="PF13540">
    <property type="entry name" value="RCC1_2"/>
    <property type="match status" value="1"/>
</dbReference>
<dbReference type="PANTHER" id="PTHR45982">
    <property type="entry name" value="REGULATOR OF CHROMOSOME CONDENSATION"/>
    <property type="match status" value="1"/>
</dbReference>
<protein>
    <submittedName>
        <fullName evidence="4">HBR400Cp</fullName>
    </submittedName>
</protein>
<feature type="repeat" description="RCC1" evidence="1">
    <location>
        <begin position="523"/>
        <end position="593"/>
    </location>
</feature>
<accession>A0A109UXE5</accession>
<dbReference type="InterPro" id="IPR051553">
    <property type="entry name" value="Ran_GTPase-activating"/>
</dbReference>
<dbReference type="SUPFAM" id="SSF50985">
    <property type="entry name" value="RCC1/BLIP-II"/>
    <property type="match status" value="1"/>
</dbReference>